<dbReference type="OrthoDB" id="10660470at2759"/>
<dbReference type="VEuPathDB" id="FungiDB:VP01_6198g1"/>
<accession>A0A0L6UHJ6</accession>
<keyword evidence="3" id="KW-1185">Reference proteome</keyword>
<protein>
    <submittedName>
        <fullName evidence="2">Uncharacterized protein</fullName>
    </submittedName>
</protein>
<evidence type="ECO:0000313" key="3">
    <source>
        <dbReference type="Proteomes" id="UP000037035"/>
    </source>
</evidence>
<dbReference type="EMBL" id="LAVV01011494">
    <property type="protein sequence ID" value="KNZ47737.1"/>
    <property type="molecule type" value="Genomic_DNA"/>
</dbReference>
<feature type="non-terminal residue" evidence="2">
    <location>
        <position position="1"/>
    </location>
</feature>
<dbReference type="AlphaFoldDB" id="A0A0L6UHJ6"/>
<gene>
    <name evidence="2" type="ORF">VP01_6198g1</name>
</gene>
<feature type="compositionally biased region" description="Polar residues" evidence="1">
    <location>
        <begin position="7"/>
        <end position="22"/>
    </location>
</feature>
<name>A0A0L6UHJ6_9BASI</name>
<evidence type="ECO:0000256" key="1">
    <source>
        <dbReference type="SAM" id="MobiDB-lite"/>
    </source>
</evidence>
<feature type="region of interest" description="Disordered" evidence="1">
    <location>
        <begin position="1"/>
        <end position="22"/>
    </location>
</feature>
<sequence>LPGCTFKSKTATAPHSSATAKPSTEETLWRLRAYLDSKGLCHHFKKPVETLLARVQSVAISHSSTSRLVLPNCNFNGRPTLQPPAGCFSVKSVLVAALTEDTFPELDEASIATLASLDEELANLNATRYVDRSKPQRLLIYLFHNGKCLCGLVYTGSEINLISEEAAAFANLPRQPLPRPKKISLALQA</sequence>
<organism evidence="2 3">
    <name type="scientific">Puccinia sorghi</name>
    <dbReference type="NCBI Taxonomy" id="27349"/>
    <lineage>
        <taxon>Eukaryota</taxon>
        <taxon>Fungi</taxon>
        <taxon>Dikarya</taxon>
        <taxon>Basidiomycota</taxon>
        <taxon>Pucciniomycotina</taxon>
        <taxon>Pucciniomycetes</taxon>
        <taxon>Pucciniales</taxon>
        <taxon>Pucciniaceae</taxon>
        <taxon>Puccinia</taxon>
    </lineage>
</organism>
<dbReference type="Proteomes" id="UP000037035">
    <property type="component" value="Unassembled WGS sequence"/>
</dbReference>
<reference evidence="2 3" key="1">
    <citation type="submission" date="2015-08" db="EMBL/GenBank/DDBJ databases">
        <title>Next Generation Sequencing and Analysis of the Genome of Puccinia sorghi L Schw, the Causal Agent of Maize Common Rust.</title>
        <authorList>
            <person name="Rochi L."/>
            <person name="Burguener G."/>
            <person name="Darino M."/>
            <person name="Turjanski A."/>
            <person name="Kreff E."/>
            <person name="Dieguez M.J."/>
            <person name="Sacco F."/>
        </authorList>
    </citation>
    <scope>NUCLEOTIDE SEQUENCE [LARGE SCALE GENOMIC DNA]</scope>
    <source>
        <strain evidence="2 3">RO10H11247</strain>
    </source>
</reference>
<evidence type="ECO:0000313" key="2">
    <source>
        <dbReference type="EMBL" id="KNZ47737.1"/>
    </source>
</evidence>
<comment type="caution">
    <text evidence="2">The sequence shown here is derived from an EMBL/GenBank/DDBJ whole genome shotgun (WGS) entry which is preliminary data.</text>
</comment>
<proteinExistence type="predicted"/>
<feature type="non-terminal residue" evidence="2">
    <location>
        <position position="189"/>
    </location>
</feature>